<reference evidence="7 8" key="1">
    <citation type="submission" date="2018-08" db="EMBL/GenBank/DDBJ databases">
        <title>Pallidiluteibacterium maritimus gen. nov., sp. nov., isolated from coastal sediment.</title>
        <authorList>
            <person name="Zhou L.Y."/>
        </authorList>
    </citation>
    <scope>NUCLEOTIDE SEQUENCE [LARGE SCALE GENOMIC DNA]</scope>
    <source>
        <strain evidence="7 8">XSD2</strain>
    </source>
</reference>
<dbReference type="GO" id="GO:0030313">
    <property type="term" value="C:cell envelope"/>
    <property type="evidence" value="ECO:0007669"/>
    <property type="project" value="UniProtKB-SubCell"/>
</dbReference>
<evidence type="ECO:0000256" key="4">
    <source>
        <dbReference type="ARBA" id="ARBA00023284"/>
    </source>
</evidence>
<dbReference type="InterPro" id="IPR050553">
    <property type="entry name" value="Thioredoxin_ResA/DsbE_sf"/>
</dbReference>
<proteinExistence type="predicted"/>
<evidence type="ECO:0000256" key="2">
    <source>
        <dbReference type="ARBA" id="ARBA00022748"/>
    </source>
</evidence>
<evidence type="ECO:0000256" key="5">
    <source>
        <dbReference type="SAM" id="Coils"/>
    </source>
</evidence>
<dbReference type="PROSITE" id="PS51352">
    <property type="entry name" value="THIOREDOXIN_2"/>
    <property type="match status" value="1"/>
</dbReference>
<feature type="coiled-coil region" evidence="5">
    <location>
        <begin position="138"/>
        <end position="165"/>
    </location>
</feature>
<gene>
    <name evidence="7" type="ORF">D1614_21500</name>
</gene>
<accession>A0A399SPE1</accession>
<dbReference type="AlphaFoldDB" id="A0A399SPE1"/>
<organism evidence="7 8">
    <name type="scientific">Maribellus luteus</name>
    <dbReference type="NCBI Taxonomy" id="2305463"/>
    <lineage>
        <taxon>Bacteria</taxon>
        <taxon>Pseudomonadati</taxon>
        <taxon>Bacteroidota</taxon>
        <taxon>Bacteroidia</taxon>
        <taxon>Marinilabiliales</taxon>
        <taxon>Prolixibacteraceae</taxon>
        <taxon>Maribellus</taxon>
    </lineage>
</organism>
<dbReference type="PANTHER" id="PTHR42852:SF6">
    <property type="entry name" value="THIOL:DISULFIDE INTERCHANGE PROTEIN DSBE"/>
    <property type="match status" value="1"/>
</dbReference>
<dbReference type="InterPro" id="IPR033395">
    <property type="entry name" value="DUF5106"/>
</dbReference>
<keyword evidence="4" id="KW-0676">Redox-active center</keyword>
<keyword evidence="2" id="KW-0201">Cytochrome c-type biogenesis</keyword>
<evidence type="ECO:0000313" key="8">
    <source>
        <dbReference type="Proteomes" id="UP000265926"/>
    </source>
</evidence>
<evidence type="ECO:0000256" key="3">
    <source>
        <dbReference type="ARBA" id="ARBA00023157"/>
    </source>
</evidence>
<comment type="caution">
    <text evidence="7">The sequence shown here is derived from an EMBL/GenBank/DDBJ whole genome shotgun (WGS) entry which is preliminary data.</text>
</comment>
<dbReference type="Gene3D" id="3.40.30.10">
    <property type="entry name" value="Glutaredoxin"/>
    <property type="match status" value="1"/>
</dbReference>
<dbReference type="EMBL" id="QWGR01000019">
    <property type="protein sequence ID" value="RIJ45886.1"/>
    <property type="molecule type" value="Genomic_DNA"/>
</dbReference>
<dbReference type="Pfam" id="PF00578">
    <property type="entry name" value="AhpC-TSA"/>
    <property type="match status" value="1"/>
</dbReference>
<evidence type="ECO:0000256" key="1">
    <source>
        <dbReference type="ARBA" id="ARBA00004196"/>
    </source>
</evidence>
<dbReference type="Pfam" id="PF17127">
    <property type="entry name" value="DUF5106"/>
    <property type="match status" value="1"/>
</dbReference>
<dbReference type="SUPFAM" id="SSF52833">
    <property type="entry name" value="Thioredoxin-like"/>
    <property type="match status" value="1"/>
</dbReference>
<dbReference type="RefSeq" id="WP_119440060.1">
    <property type="nucleotide sequence ID" value="NZ_QWGR01000019.1"/>
</dbReference>
<sequence>MSRYLMTLLLLVPVNILLAQQYRIEIELPNQAGKQIRLAYHYLDKLYAADTTLLDNKGYGVFEGDSLLTQGLYKVLIDEQQHFDFLLGADQQFHLYNAGTTSAEMKIKGSEEAEAFVDYLVFLESLKTKSSELSERFKKAGETEKKEIQNELQGLNTEMKNYWEKINQQLPGSFLYKFLVANEVPRLDTSTLPLEIQQNDSLLLLAQFRYQLEHYWDNFDYTDERMLLTPFYKPKLETWFTKALYPSYDSVKPYVYRFLDQVESNPRIFQYAASYFLNSAINSNILGMDALFVDLANDYYLNGKAFWASESTIEKVRENVLFLKNNLLGKTAPDLTLESYEGEYINLHQIEAKITVLVIYEPHCGHCKVFVPQLYNEVFLPNKDKGLEVFAIYSMDKREEWSEFLVEHNMFDWINVWDEHHTSRFKVLYDARKTPGVYILDHDKKIIAKKLDIEQLKQLMADTLN</sequence>
<dbReference type="PANTHER" id="PTHR42852">
    <property type="entry name" value="THIOL:DISULFIDE INTERCHANGE PROTEIN DSBE"/>
    <property type="match status" value="1"/>
</dbReference>
<keyword evidence="8" id="KW-1185">Reference proteome</keyword>
<dbReference type="GO" id="GO:0017004">
    <property type="term" value="P:cytochrome complex assembly"/>
    <property type="evidence" value="ECO:0007669"/>
    <property type="project" value="UniProtKB-KW"/>
</dbReference>
<dbReference type="GO" id="GO:0016491">
    <property type="term" value="F:oxidoreductase activity"/>
    <property type="evidence" value="ECO:0007669"/>
    <property type="project" value="InterPro"/>
</dbReference>
<dbReference type="GO" id="GO:0016209">
    <property type="term" value="F:antioxidant activity"/>
    <property type="evidence" value="ECO:0007669"/>
    <property type="project" value="InterPro"/>
</dbReference>
<dbReference type="InterPro" id="IPR013766">
    <property type="entry name" value="Thioredoxin_domain"/>
</dbReference>
<name>A0A399SPE1_9BACT</name>
<evidence type="ECO:0000313" key="7">
    <source>
        <dbReference type="EMBL" id="RIJ45886.1"/>
    </source>
</evidence>
<keyword evidence="3" id="KW-1015">Disulfide bond</keyword>
<dbReference type="InterPro" id="IPR000866">
    <property type="entry name" value="AhpC/TSA"/>
</dbReference>
<evidence type="ECO:0000259" key="6">
    <source>
        <dbReference type="PROSITE" id="PS51352"/>
    </source>
</evidence>
<keyword evidence="5" id="KW-0175">Coiled coil</keyword>
<dbReference type="InterPro" id="IPR036249">
    <property type="entry name" value="Thioredoxin-like_sf"/>
</dbReference>
<dbReference type="Proteomes" id="UP000265926">
    <property type="component" value="Unassembled WGS sequence"/>
</dbReference>
<feature type="domain" description="Thioredoxin" evidence="6">
    <location>
        <begin position="326"/>
        <end position="461"/>
    </location>
</feature>
<dbReference type="OrthoDB" id="9805634at2"/>
<protein>
    <submittedName>
        <fullName evidence="7">DUF5106 domain-containing protein</fullName>
    </submittedName>
</protein>
<comment type="subcellular location">
    <subcellularLocation>
        <location evidence="1">Cell envelope</location>
    </subcellularLocation>
</comment>